<dbReference type="Proteomes" id="UP000588277">
    <property type="component" value="Unassembled WGS sequence"/>
</dbReference>
<comment type="cofactor">
    <cofactor evidence="10">
        <name>K(+)</name>
        <dbReference type="ChEBI" id="CHEBI:29103"/>
    </cofactor>
    <text evidence="10">Binds 1 potassium ion per subunit.</text>
</comment>
<dbReference type="FunFam" id="3.30.300.10:FF:000004">
    <property type="entry name" value="S-adenosylmethionine synthase"/>
    <property type="match status" value="1"/>
</dbReference>
<dbReference type="HAMAP" id="MF_00086">
    <property type="entry name" value="S_AdoMet_synth1"/>
    <property type="match status" value="1"/>
</dbReference>
<comment type="subunit">
    <text evidence="10">Homotetramer; dimer of dimers.</text>
</comment>
<dbReference type="InterPro" id="IPR022631">
    <property type="entry name" value="ADOMET_SYNTHASE_CS"/>
</dbReference>
<feature type="binding site" description="in other chain" evidence="10">
    <location>
        <begin position="264"/>
        <end position="265"/>
    </location>
    <ligand>
        <name>ATP</name>
        <dbReference type="ChEBI" id="CHEBI:30616"/>
        <note>ligand shared between two neighboring subunits</note>
    </ligand>
</feature>
<sequence>MTQERKLISAESVTEGHPDKVCDLISDSILDDLLAQDPQSHVAVETSAATGVFLVFGEVTSSGYCDVQSKVREVLHEIGYTSSQVGLDADSCGVMVAITGQSAEINQGVARLDAAEESKATREERYEAQGAGDQGVMFGYATDETKALMPLPIHLAHKLAYRLAQVRKQGIVPHLRPDGKTQVTIEYDENDRPLRVDTVLISTQHDPEATHEWLEAQLKEHVIDPVLNEELGDDVRHDDYRQLVNPTGSFILGGPAADAGLTGRKIIVDTYGGAAHHGGGAFSGKDPSKVDRSAAYATRWVAKNIVAAGLAHKVEVQVAYAIGVADPVSVNVETYGTEEGVTRAQIAAAVRKVFDLRPAAIIDELDLKRPIYKKTAAYGHFGRDDADFTWERTDKVDELKAAIASL</sequence>
<dbReference type="GO" id="GO:0000287">
    <property type="term" value="F:magnesium ion binding"/>
    <property type="evidence" value="ECO:0007669"/>
    <property type="project" value="UniProtKB-UniRule"/>
</dbReference>
<accession>A0A7Y0F145</accession>
<feature type="binding site" evidence="10">
    <location>
        <position position="45"/>
    </location>
    <ligand>
        <name>K(+)</name>
        <dbReference type="ChEBI" id="CHEBI:29103"/>
    </ligand>
</feature>
<keyword evidence="17" id="KW-1185">Reference proteome</keyword>
<dbReference type="PROSITE" id="PS00377">
    <property type="entry name" value="ADOMET_SYNTHASE_2"/>
    <property type="match status" value="1"/>
</dbReference>
<feature type="binding site" evidence="10">
    <location>
        <position position="281"/>
    </location>
    <ligand>
        <name>ATP</name>
        <dbReference type="ChEBI" id="CHEBI:30616"/>
        <note>ligand shared between two neighboring subunits</note>
    </ligand>
</feature>
<keyword evidence="4 10" id="KW-0808">Transferase</keyword>
<dbReference type="Pfam" id="PF00438">
    <property type="entry name" value="S-AdoMet_synt_N"/>
    <property type="match status" value="1"/>
</dbReference>
<dbReference type="RefSeq" id="WP_169275095.1">
    <property type="nucleotide sequence ID" value="NZ_JAAIIH010000001.1"/>
</dbReference>
<protein>
    <recommendedName>
        <fullName evidence="10">S-adenosylmethionine synthase</fullName>
        <shortName evidence="10">AdoMet synthase</shortName>
        <ecNumber evidence="10">2.5.1.6</ecNumber>
    </recommendedName>
    <alternativeName>
        <fullName evidence="10">MAT</fullName>
    </alternativeName>
    <alternativeName>
        <fullName evidence="10">Methionine adenosyltransferase</fullName>
    </alternativeName>
</protein>
<evidence type="ECO:0000256" key="7">
    <source>
        <dbReference type="ARBA" id="ARBA00022840"/>
    </source>
</evidence>
<organism evidence="16 17">
    <name type="scientific">Bifidobacterium moraviense</name>
    <dbReference type="NCBI Taxonomy" id="2675323"/>
    <lineage>
        <taxon>Bacteria</taxon>
        <taxon>Bacillati</taxon>
        <taxon>Actinomycetota</taxon>
        <taxon>Actinomycetes</taxon>
        <taxon>Bifidobacteriales</taxon>
        <taxon>Bifidobacteriaceae</taxon>
        <taxon>Bifidobacterium</taxon>
    </lineage>
</organism>
<feature type="binding site" description="in other chain" evidence="10">
    <location>
        <position position="289"/>
    </location>
    <ligand>
        <name>L-methionine</name>
        <dbReference type="ChEBI" id="CHEBI:57844"/>
        <note>ligand shared between two neighboring subunits</note>
    </ligand>
</feature>
<keyword evidence="10" id="KW-0963">Cytoplasm</keyword>
<gene>
    <name evidence="10" type="primary">metK</name>
    <name evidence="16" type="ORF">G1C96_0536</name>
</gene>
<name>A0A7Y0F145_9BIFI</name>
<dbReference type="EMBL" id="JAAIIH010000001">
    <property type="protein sequence ID" value="NMM99958.1"/>
    <property type="molecule type" value="Genomic_DNA"/>
</dbReference>
<evidence type="ECO:0000256" key="12">
    <source>
        <dbReference type="RuleBase" id="RU004462"/>
    </source>
</evidence>
<comment type="catalytic activity">
    <reaction evidence="10">
        <text>L-methionine + ATP + H2O = S-adenosyl-L-methionine + phosphate + diphosphate</text>
        <dbReference type="Rhea" id="RHEA:21080"/>
        <dbReference type="ChEBI" id="CHEBI:15377"/>
        <dbReference type="ChEBI" id="CHEBI:30616"/>
        <dbReference type="ChEBI" id="CHEBI:33019"/>
        <dbReference type="ChEBI" id="CHEBI:43474"/>
        <dbReference type="ChEBI" id="CHEBI:57844"/>
        <dbReference type="ChEBI" id="CHEBI:59789"/>
        <dbReference type="EC" id="2.5.1.6"/>
    </reaction>
</comment>
<dbReference type="Pfam" id="PF02772">
    <property type="entry name" value="S-AdoMet_synt_M"/>
    <property type="match status" value="1"/>
</dbReference>
<feature type="domain" description="S-adenosylmethionine synthetase central" evidence="14">
    <location>
        <begin position="129"/>
        <end position="250"/>
    </location>
</feature>
<feature type="binding site" evidence="10">
    <location>
        <position position="258"/>
    </location>
    <ligand>
        <name>L-methionine</name>
        <dbReference type="ChEBI" id="CHEBI:57844"/>
        <note>ligand shared between two neighboring subunits</note>
    </ligand>
</feature>
<dbReference type="PIRSF" id="PIRSF000497">
    <property type="entry name" value="MAT"/>
    <property type="match status" value="1"/>
</dbReference>
<comment type="subcellular location">
    <subcellularLocation>
        <location evidence="10 11">Cytoplasm</location>
    </subcellularLocation>
</comment>
<comment type="similarity">
    <text evidence="2 10 12">Belongs to the AdoMet synthase family.</text>
</comment>
<dbReference type="Gene3D" id="3.30.300.10">
    <property type="match status" value="3"/>
</dbReference>
<evidence type="ECO:0000259" key="14">
    <source>
        <dbReference type="Pfam" id="PF02772"/>
    </source>
</evidence>
<feature type="binding site" description="in other chain" evidence="10">
    <location>
        <position position="101"/>
    </location>
    <ligand>
        <name>L-methionine</name>
        <dbReference type="ChEBI" id="CHEBI:57844"/>
        <note>ligand shared between two neighboring subunits</note>
    </ligand>
</feature>
<feature type="binding site" description="in other chain" evidence="10">
    <location>
        <position position="17"/>
    </location>
    <ligand>
        <name>ATP</name>
        <dbReference type="ChEBI" id="CHEBI:30616"/>
        <note>ligand shared between two neighboring subunits</note>
    </ligand>
</feature>
<dbReference type="NCBIfam" id="TIGR01034">
    <property type="entry name" value="metK"/>
    <property type="match status" value="1"/>
</dbReference>
<feature type="binding site" description="in other chain" evidence="10">
    <location>
        <begin position="178"/>
        <end position="180"/>
    </location>
    <ligand>
        <name>ATP</name>
        <dbReference type="ChEBI" id="CHEBI:30616"/>
        <note>ligand shared between two neighboring subunits</note>
    </ligand>
</feature>
<dbReference type="UniPathway" id="UPA00315">
    <property type="reaction ID" value="UER00080"/>
</dbReference>
<comment type="caution">
    <text evidence="10">Lacks conserved residue(s) required for the propagation of feature annotation.</text>
</comment>
<comment type="cofactor">
    <cofactor evidence="10">
        <name>Mg(2+)</name>
        <dbReference type="ChEBI" id="CHEBI:18420"/>
    </cofactor>
    <text evidence="10">Binds 2 divalent ions per subunit.</text>
</comment>
<evidence type="ECO:0000256" key="3">
    <source>
        <dbReference type="ARBA" id="ARBA00022563"/>
    </source>
</evidence>
<feature type="binding site" evidence="10">
    <location>
        <position position="285"/>
    </location>
    <ligand>
        <name>ATP</name>
        <dbReference type="ChEBI" id="CHEBI:30616"/>
        <note>ligand shared between two neighboring subunits</note>
    </ligand>
</feature>
<keyword evidence="9 10" id="KW-0630">Potassium</keyword>
<feature type="domain" description="S-adenosylmethionine synthetase N-terminal" evidence="13">
    <location>
        <begin position="7"/>
        <end position="103"/>
    </location>
</feature>
<dbReference type="Pfam" id="PF02773">
    <property type="entry name" value="S-AdoMet_synt_C"/>
    <property type="match status" value="1"/>
</dbReference>
<dbReference type="GO" id="GO:0006556">
    <property type="term" value="P:S-adenosylmethionine biosynthetic process"/>
    <property type="evidence" value="ECO:0007669"/>
    <property type="project" value="UniProtKB-UniRule"/>
</dbReference>
<evidence type="ECO:0000256" key="1">
    <source>
        <dbReference type="ARBA" id="ARBA00005224"/>
    </source>
</evidence>
<proteinExistence type="inferred from homology"/>
<feature type="binding site" description="in other chain" evidence="10">
    <location>
        <position position="58"/>
    </location>
    <ligand>
        <name>L-methionine</name>
        <dbReference type="ChEBI" id="CHEBI:57844"/>
        <note>ligand shared between two neighboring subunits</note>
    </ligand>
</feature>
<keyword evidence="3 10" id="KW-0554">One-carbon metabolism</keyword>
<dbReference type="PANTHER" id="PTHR11964">
    <property type="entry name" value="S-ADENOSYLMETHIONINE SYNTHETASE"/>
    <property type="match status" value="1"/>
</dbReference>
<keyword evidence="5 10" id="KW-0479">Metal-binding</keyword>
<comment type="pathway">
    <text evidence="1 10">Amino-acid biosynthesis; S-adenosyl-L-methionine biosynthesis; S-adenosyl-L-methionine from L-methionine: step 1/1.</text>
</comment>
<dbReference type="InterPro" id="IPR022636">
    <property type="entry name" value="S-AdoMet_synthetase_sfam"/>
</dbReference>
<evidence type="ECO:0000256" key="11">
    <source>
        <dbReference type="RuleBase" id="RU000542"/>
    </source>
</evidence>
<evidence type="ECO:0000256" key="4">
    <source>
        <dbReference type="ARBA" id="ARBA00022679"/>
    </source>
</evidence>
<feature type="domain" description="S-adenosylmethionine synthetase C-terminal" evidence="15">
    <location>
        <begin position="252"/>
        <end position="392"/>
    </location>
</feature>
<keyword evidence="8 10" id="KW-0460">Magnesium</keyword>
<feature type="region of interest" description="Flexible loop" evidence="10">
    <location>
        <begin position="101"/>
        <end position="111"/>
    </location>
</feature>
<dbReference type="GO" id="GO:0004478">
    <property type="term" value="F:methionine adenosyltransferase activity"/>
    <property type="evidence" value="ECO:0007669"/>
    <property type="project" value="UniProtKB-UniRule"/>
</dbReference>
<evidence type="ECO:0000256" key="9">
    <source>
        <dbReference type="ARBA" id="ARBA00022958"/>
    </source>
</evidence>
<dbReference type="AlphaFoldDB" id="A0A7Y0F145"/>
<evidence type="ECO:0000259" key="15">
    <source>
        <dbReference type="Pfam" id="PF02773"/>
    </source>
</evidence>
<dbReference type="CDD" id="cd18079">
    <property type="entry name" value="S-AdoMet_synt"/>
    <property type="match status" value="1"/>
</dbReference>
<dbReference type="GO" id="GO:0005737">
    <property type="term" value="C:cytoplasm"/>
    <property type="evidence" value="ECO:0007669"/>
    <property type="project" value="UniProtKB-SubCell"/>
</dbReference>
<dbReference type="InterPro" id="IPR022630">
    <property type="entry name" value="S-AdoMet_synt_C"/>
</dbReference>
<keyword evidence="6 10" id="KW-0547">Nucleotide-binding</keyword>
<dbReference type="GO" id="GO:0006730">
    <property type="term" value="P:one-carbon metabolic process"/>
    <property type="evidence" value="ECO:0007669"/>
    <property type="project" value="UniProtKB-KW"/>
</dbReference>
<feature type="binding site" evidence="10">
    <location>
        <position position="19"/>
    </location>
    <ligand>
        <name>Mg(2+)</name>
        <dbReference type="ChEBI" id="CHEBI:18420"/>
    </ligand>
</feature>
<evidence type="ECO:0000256" key="2">
    <source>
        <dbReference type="ARBA" id="ARBA00009685"/>
    </source>
</evidence>
<dbReference type="FunFam" id="3.30.300.10:FF:000003">
    <property type="entry name" value="S-adenosylmethionine synthase"/>
    <property type="match status" value="1"/>
</dbReference>
<evidence type="ECO:0000256" key="10">
    <source>
        <dbReference type="HAMAP-Rule" id="MF_00086"/>
    </source>
</evidence>
<dbReference type="SUPFAM" id="SSF55973">
    <property type="entry name" value="S-adenosylmethionine synthetase"/>
    <property type="match status" value="3"/>
</dbReference>
<dbReference type="InterPro" id="IPR022628">
    <property type="entry name" value="S-AdoMet_synt_N"/>
</dbReference>
<evidence type="ECO:0000313" key="16">
    <source>
        <dbReference type="EMBL" id="NMM99958.1"/>
    </source>
</evidence>
<evidence type="ECO:0000256" key="6">
    <source>
        <dbReference type="ARBA" id="ARBA00022741"/>
    </source>
</evidence>
<evidence type="ECO:0000256" key="5">
    <source>
        <dbReference type="ARBA" id="ARBA00022723"/>
    </source>
</evidence>
<evidence type="ECO:0000256" key="8">
    <source>
        <dbReference type="ARBA" id="ARBA00022842"/>
    </source>
</evidence>
<comment type="caution">
    <text evidence="16">The sequence shown here is derived from an EMBL/GenBank/DDBJ whole genome shotgun (WGS) entry which is preliminary data.</text>
</comment>
<keyword evidence="7 10" id="KW-0067">ATP-binding</keyword>
<dbReference type="GO" id="GO:0005524">
    <property type="term" value="F:ATP binding"/>
    <property type="evidence" value="ECO:0007669"/>
    <property type="project" value="UniProtKB-UniRule"/>
</dbReference>
<dbReference type="EC" id="2.5.1.6" evidence="10"/>
<dbReference type="InterPro" id="IPR022629">
    <property type="entry name" value="S-AdoMet_synt_central"/>
</dbReference>
<dbReference type="PROSITE" id="PS00376">
    <property type="entry name" value="ADOMET_SYNTHASE_1"/>
    <property type="match status" value="1"/>
</dbReference>
<feature type="binding site" evidence="10">
    <location>
        <position position="258"/>
    </location>
    <ligand>
        <name>ATP</name>
        <dbReference type="ChEBI" id="CHEBI:30616"/>
        <note>ligand shared between two neighboring subunits</note>
    </ligand>
</feature>
<evidence type="ECO:0000313" key="17">
    <source>
        <dbReference type="Proteomes" id="UP000588277"/>
    </source>
</evidence>
<reference evidence="16 17" key="1">
    <citation type="submission" date="2020-02" db="EMBL/GenBank/DDBJ databases">
        <title>Characterization of phylogenetic diversity of novel bifidobacterial species isolated in Czech ZOOs.</title>
        <authorList>
            <person name="Lugli G.A."/>
            <person name="Vera N.B."/>
            <person name="Ventura M."/>
        </authorList>
    </citation>
    <scope>NUCLEOTIDE SEQUENCE [LARGE SCALE GENOMIC DNA]</scope>
    <source>
        <strain evidence="16 17">DSM 109958</strain>
    </source>
</reference>
<dbReference type="InterPro" id="IPR002133">
    <property type="entry name" value="S-AdoMet_synthetase"/>
</dbReference>
<evidence type="ECO:0000259" key="13">
    <source>
        <dbReference type="Pfam" id="PF00438"/>
    </source>
</evidence>
<comment type="function">
    <text evidence="10">Catalyzes the formation of S-adenosylmethionine (AdoMet) from methionine and ATP. The overall synthetic reaction is composed of two sequential steps, AdoMet formation and the subsequent tripolyphosphate hydrolysis which occurs prior to release of AdoMet from the enzyme.</text>
</comment>